<dbReference type="GO" id="GO:0005739">
    <property type="term" value="C:mitochondrion"/>
    <property type="evidence" value="ECO:0007669"/>
    <property type="project" value="TreeGrafter"/>
</dbReference>
<name>A0A2R6S6I3_9APHY</name>
<gene>
    <name evidence="4" type="ORF">PHLCEN_2v344</name>
</gene>
<feature type="transmembrane region" description="Helical" evidence="2">
    <location>
        <begin position="92"/>
        <end position="115"/>
    </location>
</feature>
<keyword evidence="2" id="KW-1133">Transmembrane helix</keyword>
<dbReference type="InterPro" id="IPR009688">
    <property type="entry name" value="FAM210A/B-like_dom"/>
</dbReference>
<organism evidence="4 5">
    <name type="scientific">Hermanssonia centrifuga</name>
    <dbReference type="NCBI Taxonomy" id="98765"/>
    <lineage>
        <taxon>Eukaryota</taxon>
        <taxon>Fungi</taxon>
        <taxon>Dikarya</taxon>
        <taxon>Basidiomycota</taxon>
        <taxon>Agaricomycotina</taxon>
        <taxon>Agaricomycetes</taxon>
        <taxon>Polyporales</taxon>
        <taxon>Meruliaceae</taxon>
        <taxon>Hermanssonia</taxon>
    </lineage>
</organism>
<dbReference type="EMBL" id="MLYV02000029">
    <property type="protein sequence ID" value="PSS37876.1"/>
    <property type="molecule type" value="Genomic_DNA"/>
</dbReference>
<feature type="domain" description="DUF1279" evidence="3">
    <location>
        <begin position="83"/>
        <end position="193"/>
    </location>
</feature>
<keyword evidence="2" id="KW-0812">Transmembrane</keyword>
<evidence type="ECO:0000259" key="3">
    <source>
        <dbReference type="Pfam" id="PF06916"/>
    </source>
</evidence>
<dbReference type="InterPro" id="IPR045866">
    <property type="entry name" value="FAM210A/B-like"/>
</dbReference>
<dbReference type="OrthoDB" id="426386at2759"/>
<evidence type="ECO:0000256" key="2">
    <source>
        <dbReference type="SAM" id="Phobius"/>
    </source>
</evidence>
<accession>A0A2R6S6I3</accession>
<keyword evidence="5" id="KW-1185">Reference proteome</keyword>
<dbReference type="Pfam" id="PF06916">
    <property type="entry name" value="FAM210A-B_dom"/>
    <property type="match status" value="1"/>
</dbReference>
<reference evidence="4 5" key="1">
    <citation type="submission" date="2018-02" db="EMBL/GenBank/DDBJ databases">
        <title>Genome sequence of the basidiomycete white-rot fungus Phlebia centrifuga.</title>
        <authorList>
            <person name="Granchi Z."/>
            <person name="Peng M."/>
            <person name="de Vries R.P."/>
            <person name="Hilden K."/>
            <person name="Makela M.R."/>
            <person name="Grigoriev I."/>
            <person name="Riley R."/>
        </authorList>
    </citation>
    <scope>NUCLEOTIDE SEQUENCE [LARGE SCALE GENOMIC DNA]</scope>
    <source>
        <strain evidence="4 5">FBCC195</strain>
    </source>
</reference>
<keyword evidence="2" id="KW-0472">Membrane</keyword>
<comment type="caution">
    <text evidence="4">The sequence shown here is derived from an EMBL/GenBank/DDBJ whole genome shotgun (WGS) entry which is preliminary data.</text>
</comment>
<dbReference type="AlphaFoldDB" id="A0A2R6S6I3"/>
<proteinExistence type="predicted"/>
<evidence type="ECO:0000256" key="1">
    <source>
        <dbReference type="SAM" id="MobiDB-lite"/>
    </source>
</evidence>
<dbReference type="PANTHER" id="PTHR21377:SF0">
    <property type="entry name" value="PROTEIN FAM210B, MITOCHONDRIAL"/>
    <property type="match status" value="1"/>
</dbReference>
<dbReference type="STRING" id="98765.A0A2R6S6I3"/>
<sequence length="228" mass="25229">MVRNIILRIPVIRALVPRLSRPLLPLTRLTAATDAPLTRLGGRESTRLFHHFPARLTSSPPPSPTSPNDSGQPELPPNPTLSQRLKHLIKSYGWYALGVYILLSTADFTVAFAAVNILGAEHVGRVAASVKEFFLDFLPEKPVEPGREEMDRANSHSAAGGSESLYAMIVLAYTIHKTLFLPIRVGLTAAITPRLVGWLRRKGWAGSAGTKRAAQEMREKIRNRRERD</sequence>
<dbReference type="PANTHER" id="PTHR21377">
    <property type="entry name" value="PROTEIN FAM210B, MITOCHONDRIAL"/>
    <property type="match status" value="1"/>
</dbReference>
<feature type="region of interest" description="Disordered" evidence="1">
    <location>
        <begin position="52"/>
        <end position="80"/>
    </location>
</feature>
<dbReference type="Proteomes" id="UP000186601">
    <property type="component" value="Unassembled WGS sequence"/>
</dbReference>
<protein>
    <recommendedName>
        <fullName evidence="3">DUF1279 domain-containing protein</fullName>
    </recommendedName>
</protein>
<evidence type="ECO:0000313" key="5">
    <source>
        <dbReference type="Proteomes" id="UP000186601"/>
    </source>
</evidence>
<evidence type="ECO:0000313" key="4">
    <source>
        <dbReference type="EMBL" id="PSS37876.1"/>
    </source>
</evidence>